<feature type="compositionally biased region" description="Acidic residues" evidence="1">
    <location>
        <begin position="2684"/>
        <end position="2752"/>
    </location>
</feature>
<keyword evidence="6" id="KW-1185">Reference proteome</keyword>
<dbReference type="PANTHER" id="PTHR17695:SF11">
    <property type="entry name" value="SMALL SUBUNIT PROCESSOME COMPONENT 20 HOMOLOG"/>
    <property type="match status" value="1"/>
</dbReference>
<dbReference type="PANTHER" id="PTHR17695">
    <property type="entry name" value="SMALL SUBUNIT PROCESSOME COMPONENT 20 HOMOLOG"/>
    <property type="match status" value="1"/>
</dbReference>
<dbReference type="InterPro" id="IPR057525">
    <property type="entry name" value="UTP20_C"/>
</dbReference>
<name>A0AA36BRV9_OCTVU</name>
<evidence type="ECO:0000259" key="4">
    <source>
        <dbReference type="Pfam" id="PF23099"/>
    </source>
</evidence>
<evidence type="ECO:0000313" key="5">
    <source>
        <dbReference type="EMBL" id="CAI9738792.1"/>
    </source>
</evidence>
<organism evidence="5 6">
    <name type="scientific">Octopus vulgaris</name>
    <name type="common">Common octopus</name>
    <dbReference type="NCBI Taxonomy" id="6645"/>
    <lineage>
        <taxon>Eukaryota</taxon>
        <taxon>Metazoa</taxon>
        <taxon>Spiralia</taxon>
        <taxon>Lophotrochozoa</taxon>
        <taxon>Mollusca</taxon>
        <taxon>Cephalopoda</taxon>
        <taxon>Coleoidea</taxon>
        <taxon>Octopodiformes</taxon>
        <taxon>Octopoda</taxon>
        <taxon>Incirrata</taxon>
        <taxon>Octopodidae</taxon>
        <taxon>Octopus</taxon>
    </lineage>
</organism>
<gene>
    <name evidence="5" type="ORF">OCTVUL_1B001016</name>
</gene>
<dbReference type="Pfam" id="PF23099">
    <property type="entry name" value="UTP20_C"/>
    <property type="match status" value="2"/>
</dbReference>
<dbReference type="InterPro" id="IPR052575">
    <property type="entry name" value="SSU_processome_comp_20"/>
</dbReference>
<dbReference type="SUPFAM" id="SSF48371">
    <property type="entry name" value="ARM repeat"/>
    <property type="match status" value="3"/>
</dbReference>
<dbReference type="Proteomes" id="UP001162480">
    <property type="component" value="Chromosome 22"/>
</dbReference>
<dbReference type="InterPro" id="IPR046523">
    <property type="entry name" value="UTP20_dom"/>
</dbReference>
<reference evidence="5" key="1">
    <citation type="submission" date="2023-08" db="EMBL/GenBank/DDBJ databases">
        <authorList>
            <person name="Alioto T."/>
            <person name="Alioto T."/>
            <person name="Gomez Garrido J."/>
        </authorList>
    </citation>
    <scope>NUCLEOTIDE SEQUENCE</scope>
</reference>
<dbReference type="Pfam" id="PF20416">
    <property type="entry name" value="UTP20"/>
    <property type="match status" value="1"/>
</dbReference>
<proteinExistence type="predicted"/>
<feature type="compositionally biased region" description="Basic residues" evidence="1">
    <location>
        <begin position="963"/>
        <end position="975"/>
    </location>
</feature>
<feature type="region of interest" description="Disordered" evidence="1">
    <location>
        <begin position="2676"/>
        <end position="2792"/>
    </location>
</feature>
<dbReference type="Pfam" id="PF07539">
    <property type="entry name" value="UTP20_N"/>
    <property type="match status" value="1"/>
</dbReference>
<evidence type="ECO:0000259" key="3">
    <source>
        <dbReference type="Pfam" id="PF20416"/>
    </source>
</evidence>
<feature type="compositionally biased region" description="Acidic residues" evidence="1">
    <location>
        <begin position="923"/>
        <end position="958"/>
    </location>
</feature>
<dbReference type="InterPro" id="IPR011989">
    <property type="entry name" value="ARM-like"/>
</dbReference>
<sequence>MGKSSRHQGENKYKFKKFSDRVAAVKIDVVHKIRQPTEDSEDYETYFQAALIKWTSLNHTNDYKTFVADIASQSRTFVQLVHHEDQIVATLIKHLSVPDSMAYEALLDLVVQLAKDLQHDFYKHFHSVFNVMIDLLKTHPRNVPLLEMIFTCLSYLFKFLWRYMAKDIKTVFGYYSPILDANNRPYIRRFAAESFGFLIRKVKDPDRVLDLIFESFNHRSQYILGIGRLLFEVMKGVRQHMHSCAETIFPLILQRIGPHSTSTDSSESPIFLKAKTCISHMMSAMSEHVSGSNHLDPLWPILLSHVKLRQKLWIENSDQHQPIAYLLELLLVWLDFKHGSLVNNPDAVAEVLCIVAMKSSLPSSLTEVINLSFGHKFPSNQIYPFAKTLFTEPFFEESVLASLIGFIQSKMADSVDSTNMETLMFVTELISSKTISIFDASHLEQHQCYFMDFHTSVKRSAGSRQPYTFQAYLWDLLSPDDLEDINQLTLLWAALVCIPNIRCSDTDLSVLQHTIDGLWCQVTESEETSPIKELQLSILHEAALCLHFNGLKEFWNWITFDKIKSLLKCCSTSMRALQITDLYFFLAQQSESQKDITNEATCLTVFPLLEANLSHYSHTIRLLTLQILSQFHLKLPFLEDPSLNQPGVFRICLDAEKIPPTVHDFRETLRHLQYLDAKLVDRNIPVVNPRFEQVPLRYLIGNLFINFKPIWEPVHRLIASHALSMAKDSFWEVYGSHLDKCASVCEGSVPAPSVMTTFEIEENEEESSIHSDLLQLLMEQDSRPKSDLLKPDMEFFREHLWKNMLLFPQVCEGNSKLLSSVLFRFVRNEYYQVDTESAALQNIMCKEWRQRKERSWDKGESDEEEEAVEEEEVEEEKVMASEDVDDEESGYEEEDGGGGGSDVEEEEEEEENSGDDEVKVEDMNTEEEPRETDEDGEVKEEEEEGKMDVEEKEEEEKEMETPKKKKKKRNRKKKAKQEQDEGHNETAAPALVATTKVRKQEPAILKQLLNHFVLFSKFKHGGSLHQSHQLKELYNKFLQHRDLKVQKMAFECLMTFPNKDVNPYRENLIHILENKGFRAELARFNLDSSCCILKKEHRTSVFQILSRILCGVLKNKKTPESKKGQVFTFFCGCSLQERINFVEVVLKPWLDFSANYSSFEQLKNSIDLTKIFPPTMFQSFSNLIWLILRKLGHYLQSYLQNILHVILGMIATVNACLKNKRKIYQKVVKCLLKASRPCYLRLYQFFKVFETYSFTPQDIDSIFDVVVWPKIVTLPKDCLNGPTFLLRLLNIWSKNPRLFPCFLKTKMMDGTSVCPLSFVFQLLCTKRISRTVSLHIVEMVINFYNPELPEDDELEFKLVVVNGSGAHSQDVKELGTEVLKPHSESIMTYLKNYFTAVRKRLGMKKANPRELSILSHISADVTDSRLCSDLVRLLLPFLIKKIPRTTEMEVDLLNSILNLLTHVEKPPSLLFRQMTHLLFTINHEEPKKLLYDVILKLSQKDDNLKDIGEVLCGLNSWNPKKLEEIDYDRRLSAFSAASRLITKMEVLDTDFIVPIIYNCCHFISTVDDLSIRNSSTQCLLNIINKLTDSSSDKQIFNEIIIKTLLPKVKHGIKNPIQGVCREYFTILRAIAVKFSSKKPFDDLVKLTDNDKDIDFFENMKNIKVQRRSRALRRLAAKLGSYNMSQEALTRYLLPLASSIIQREHKQMEGIQERAIELLGSLCGLISWKVYLQQLRFYVKKMVMPRNNKCQNQKLLVRVVVTILDRFHFDLSSSSYESDQDKGPFGKYLQDNQGSTEQTGLNDDDDDDNNDDADNDDDDDDGNDDGSPVGIVEELTDANYSEVKDKKGNVVKFLVCPEEMANAIHKTILRNIIPMLYKVLVKRVKSESEHKLAKKSLVDEFEIVRVPVALAIVKLLHVVPRDSLKSFLPKVILRICEFLRSRSLDIRKSARDTLTKIATVIGPGYLPCITYELRSALSRGYQLHILGFTVHSVLNAMVGQLKAGDLNPCCKSLIEIFNEDIFGMVAEEKTVDAITSNFIEAQTCKSVYSYGFLARFITKSHVTQLIAPLKDILDSSSNQNTIKKVGNILQKILAGLLLNRDFETKDLLVFVHSLVLQTLPLLAKDKQEKNKKKDEPGLRPESCLIIPKAPRRDEKKAKLMKKTNFHVLAEFGLQLLYFTFKKSRLKSTEQGHLELLDPFTGILIDSIESKHLPMVIFSLKSLNIMMKYPLPSIQKNITLLANHLFSLLNSYGSSGAARGKNGELISVIFKSITILVREIHIYQLRQDQLKVLLIYCEEDIMDYTRQACAFNLIKAILHRKIVDDNIVELISHIEKLAFTSEIPYVQKQSRDVILRFIFDYPLGKKLYEHLELIFQQLNYTQESGRQSAITLLTAIIQKYPIENLNRDASLFFFPLCTSLVNDDSAKCRKSIAAMLKTLLQRLSVETCDKLFTNCTNWFSNKKLQLKMVAAQVSGLFAETEKMDFKKRLPVFLPLLTKHTSKDGFTNTSLTSVEHDQDRLLYNSLNTFLKIVRCCDVLQDKKFIKETNSIWGNVLELMLYPHMWVQLVSAQLLGLLFSAWAPQKLASSIFNGEQPPNTPYLLIEGQKKVHTLVLNSIGQLQTTLLQKQQAEQAVKNLVFLTKVIKHLNILQGILKVKVNEAEGESQGREVKAEETLKEVGIKTVTEEEEEEMKESMDVEGEEEDDDDDDDDEVDELQEEEEKEETEEEEDEEEEEEEEEEEVEKGEAIADEDIGEPVGVEGKEEEMDVEEEDEDEEEDDGEKEGEKEDEGPGEYRVSLPWVTRKMIHEAHYENIHNPRSVLKRSYVFKWFAAVAIDLGPELLADIIHIALPALHRELNNTRRMPDPKLKALTQEVLELLKKTVGTTVFSEKFAQAQKIRMERISSRKQKRAVEAVTRPDISYKRKQKQNIAKVAAKKRKVEKIRTMKVLKGKFSRKS</sequence>
<feature type="compositionally biased region" description="Polar residues" evidence="1">
    <location>
        <begin position="1789"/>
        <end position="1800"/>
    </location>
</feature>
<evidence type="ECO:0000313" key="6">
    <source>
        <dbReference type="Proteomes" id="UP001162480"/>
    </source>
</evidence>
<feature type="compositionally biased region" description="Acidic residues" evidence="1">
    <location>
        <begin position="1801"/>
        <end position="1823"/>
    </location>
</feature>
<feature type="domain" description="U3 small nucleolar RNA-associated protein 20 N-terminal" evidence="2">
    <location>
        <begin position="1004"/>
        <end position="1614"/>
    </location>
</feature>
<feature type="region of interest" description="Disordered" evidence="1">
    <location>
        <begin position="853"/>
        <end position="988"/>
    </location>
</feature>
<evidence type="ECO:0000259" key="2">
    <source>
        <dbReference type="Pfam" id="PF07539"/>
    </source>
</evidence>
<feature type="domain" description="U3 small nucleolar RNA-associated protein 20 C-terminal" evidence="4">
    <location>
        <begin position="2796"/>
        <end position="2939"/>
    </location>
</feature>
<accession>A0AA36BRV9</accession>
<protein>
    <submittedName>
        <fullName evidence="5">Small subunit processome component 20 homolog</fullName>
    </submittedName>
</protein>
<dbReference type="InterPro" id="IPR011430">
    <property type="entry name" value="UTP20_N"/>
</dbReference>
<feature type="domain" description="U3 small nucleolar RNA-associated protein 20" evidence="3">
    <location>
        <begin position="1899"/>
        <end position="2114"/>
    </location>
</feature>
<dbReference type="EMBL" id="OX597835">
    <property type="protein sequence ID" value="CAI9738792.1"/>
    <property type="molecule type" value="Genomic_DNA"/>
</dbReference>
<dbReference type="InterPro" id="IPR016024">
    <property type="entry name" value="ARM-type_fold"/>
</dbReference>
<evidence type="ECO:0000256" key="1">
    <source>
        <dbReference type="SAM" id="MobiDB-lite"/>
    </source>
</evidence>
<dbReference type="Gene3D" id="1.25.10.10">
    <property type="entry name" value="Leucine-rich Repeat Variant"/>
    <property type="match status" value="3"/>
</dbReference>
<feature type="region of interest" description="Disordered" evidence="1">
    <location>
        <begin position="1773"/>
        <end position="1829"/>
    </location>
</feature>
<dbReference type="GO" id="GO:0032040">
    <property type="term" value="C:small-subunit processome"/>
    <property type="evidence" value="ECO:0007669"/>
    <property type="project" value="TreeGrafter"/>
</dbReference>
<dbReference type="GO" id="GO:0030686">
    <property type="term" value="C:90S preribosome"/>
    <property type="evidence" value="ECO:0007669"/>
    <property type="project" value="TreeGrafter"/>
</dbReference>
<feature type="compositionally biased region" description="Acidic residues" evidence="1">
    <location>
        <begin position="860"/>
        <end position="875"/>
    </location>
</feature>
<feature type="domain" description="U3 small nucleolar RNA-associated protein 20 C-terminal" evidence="4">
    <location>
        <begin position="2465"/>
        <end position="2644"/>
    </location>
</feature>
<feature type="compositionally biased region" description="Acidic residues" evidence="1">
    <location>
        <begin position="882"/>
        <end position="915"/>
    </location>
</feature>
<feature type="compositionally biased region" description="Acidic residues" evidence="1">
    <location>
        <begin position="2760"/>
        <end position="2789"/>
    </location>
</feature>